<feature type="transmembrane region" description="Helical" evidence="1">
    <location>
        <begin position="18"/>
        <end position="40"/>
    </location>
</feature>
<evidence type="ECO:0000313" key="3">
    <source>
        <dbReference type="Proteomes" id="UP000182347"/>
    </source>
</evidence>
<dbReference type="Pfam" id="PF11667">
    <property type="entry name" value="DUF3267"/>
    <property type="match status" value="1"/>
</dbReference>
<evidence type="ECO:0000313" key="2">
    <source>
        <dbReference type="EMBL" id="SDM00639.1"/>
    </source>
</evidence>
<sequence>MNCWKTINLYKEFGINRIYILSMLTGMMAFIFFYLIFSMIHEAGTVKDHGIIPLVVGLVFLPTIHKLTHILPLILTNKRVKINWKMNMGLFPTFSFRTRSKMSKTTSLFILLAPALLVTAAGLVSSYVFMGYYVYFLLFLSVNIGLSFTDFLYASHVVKAPRKCIIENAKDGYDILI</sequence>
<keyword evidence="3" id="KW-1185">Reference proteome</keyword>
<protein>
    <submittedName>
        <fullName evidence="2">Putative zincin peptidase</fullName>
    </submittedName>
</protein>
<keyword evidence="1" id="KW-1133">Transmembrane helix</keyword>
<dbReference type="STRING" id="482461.SAMN05216244_1514"/>
<dbReference type="InterPro" id="IPR021683">
    <property type="entry name" value="DUF3267"/>
</dbReference>
<keyword evidence="1" id="KW-0812">Transmembrane</keyword>
<keyword evidence="1" id="KW-0472">Membrane</keyword>
<dbReference type="OrthoDB" id="2360495at2"/>
<name>A0A1G9PPL1_9BACI</name>
<dbReference type="EMBL" id="FNHF01000001">
    <property type="protein sequence ID" value="SDM00639.1"/>
    <property type="molecule type" value="Genomic_DNA"/>
</dbReference>
<evidence type="ECO:0000256" key="1">
    <source>
        <dbReference type="SAM" id="Phobius"/>
    </source>
</evidence>
<gene>
    <name evidence="2" type="ORF">SAMN05216244_1514</name>
</gene>
<reference evidence="3" key="1">
    <citation type="submission" date="2016-10" db="EMBL/GenBank/DDBJ databases">
        <authorList>
            <person name="Varghese N."/>
            <person name="Submissions S."/>
        </authorList>
    </citation>
    <scope>NUCLEOTIDE SEQUENCE [LARGE SCALE GENOMIC DNA]</scope>
    <source>
        <strain evidence="3">CGMCC 1.6199</strain>
    </source>
</reference>
<proteinExistence type="predicted"/>
<feature type="transmembrane region" description="Helical" evidence="1">
    <location>
        <begin position="52"/>
        <end position="75"/>
    </location>
</feature>
<organism evidence="2 3">
    <name type="scientific">Sediminibacillus halophilus</name>
    <dbReference type="NCBI Taxonomy" id="482461"/>
    <lineage>
        <taxon>Bacteria</taxon>
        <taxon>Bacillati</taxon>
        <taxon>Bacillota</taxon>
        <taxon>Bacilli</taxon>
        <taxon>Bacillales</taxon>
        <taxon>Bacillaceae</taxon>
        <taxon>Sediminibacillus</taxon>
    </lineage>
</organism>
<feature type="transmembrane region" description="Helical" evidence="1">
    <location>
        <begin position="107"/>
        <end position="127"/>
    </location>
</feature>
<dbReference type="AlphaFoldDB" id="A0A1G9PPL1"/>
<feature type="transmembrane region" description="Helical" evidence="1">
    <location>
        <begin position="133"/>
        <end position="153"/>
    </location>
</feature>
<accession>A0A1G9PPL1</accession>
<dbReference type="RefSeq" id="WP_074598164.1">
    <property type="nucleotide sequence ID" value="NZ_FNHF01000001.1"/>
</dbReference>
<dbReference type="Proteomes" id="UP000182347">
    <property type="component" value="Unassembled WGS sequence"/>
</dbReference>